<name>A0ABV2BVV5_9GAMM</name>
<dbReference type="PANTHER" id="PTHR43684">
    <property type="match status" value="1"/>
</dbReference>
<dbReference type="InterPro" id="IPR051053">
    <property type="entry name" value="ECH/Chromodomain_protein"/>
</dbReference>
<dbReference type="Proteomes" id="UP001548189">
    <property type="component" value="Unassembled WGS sequence"/>
</dbReference>
<proteinExistence type="predicted"/>
<keyword evidence="2" id="KW-1185">Reference proteome</keyword>
<reference evidence="1 2" key="1">
    <citation type="submission" date="2024-06" db="EMBL/GenBank/DDBJ databases">
        <authorList>
            <person name="Li F."/>
        </authorList>
    </citation>
    <scope>NUCLEOTIDE SEQUENCE [LARGE SCALE GENOMIC DNA]</scope>
    <source>
        <strain evidence="1 2">GXAS 311</strain>
    </source>
</reference>
<sequence length="249" mass="26714">MSNAQILTEQLDSVYQITINRPDKMNALTDAMYGELLAGLREASELSSIKVILICSSGAHFSAGNDLADFLQTEFNLESHVVQFLITLAKLEKPIIAAVNGAAVGIGTTMLLHCDMVFAAADSKFSLPFIKLGLTPEGGSSRLLAQRCGVAKANDWLYSGRNILADEALSSGLVNQVFSDAPAMLAKSIEYAQKIASNSLDSLVATKQVLKGDDRESTVALIKKEAQIFAERLQTPAAKAAFQAFLSRK</sequence>
<dbReference type="InterPro" id="IPR029045">
    <property type="entry name" value="ClpP/crotonase-like_dom_sf"/>
</dbReference>
<dbReference type="PANTHER" id="PTHR43684:SF1">
    <property type="entry name" value="ENOYL-COA DELTA ISOMERASE 2"/>
    <property type="match status" value="1"/>
</dbReference>
<gene>
    <name evidence="1" type="ORF">ABVT43_13145</name>
</gene>
<dbReference type="Gene3D" id="3.90.226.10">
    <property type="entry name" value="2-enoyl-CoA Hydratase, Chain A, domain 1"/>
    <property type="match status" value="1"/>
</dbReference>
<dbReference type="SUPFAM" id="SSF52096">
    <property type="entry name" value="ClpP/crotonase"/>
    <property type="match status" value="1"/>
</dbReference>
<dbReference type="EMBL" id="JBEVCJ010000016">
    <property type="protein sequence ID" value="MET1256079.1"/>
    <property type="molecule type" value="Genomic_DNA"/>
</dbReference>
<protein>
    <submittedName>
        <fullName evidence="1">Enoyl-CoA hydratase-related protein</fullName>
    </submittedName>
</protein>
<evidence type="ECO:0000313" key="1">
    <source>
        <dbReference type="EMBL" id="MET1256079.1"/>
    </source>
</evidence>
<evidence type="ECO:0000313" key="2">
    <source>
        <dbReference type="Proteomes" id="UP001548189"/>
    </source>
</evidence>
<dbReference type="CDD" id="cd06558">
    <property type="entry name" value="crotonase-like"/>
    <property type="match status" value="1"/>
</dbReference>
<organism evidence="1 2">
    <name type="scientific">Aliikangiella maris</name>
    <dbReference type="NCBI Taxonomy" id="3162458"/>
    <lineage>
        <taxon>Bacteria</taxon>
        <taxon>Pseudomonadati</taxon>
        <taxon>Pseudomonadota</taxon>
        <taxon>Gammaproteobacteria</taxon>
        <taxon>Oceanospirillales</taxon>
        <taxon>Pleioneaceae</taxon>
        <taxon>Aliikangiella</taxon>
    </lineage>
</organism>
<dbReference type="Pfam" id="PF00378">
    <property type="entry name" value="ECH_1"/>
    <property type="match status" value="1"/>
</dbReference>
<comment type="caution">
    <text evidence="1">The sequence shown here is derived from an EMBL/GenBank/DDBJ whole genome shotgun (WGS) entry which is preliminary data.</text>
</comment>
<accession>A0ABV2BVV5</accession>
<dbReference type="InterPro" id="IPR001753">
    <property type="entry name" value="Enoyl-CoA_hydra/iso"/>
</dbReference>